<evidence type="ECO:0000256" key="2">
    <source>
        <dbReference type="SAM" id="Phobius"/>
    </source>
</evidence>
<feature type="transmembrane region" description="Helical" evidence="2">
    <location>
        <begin position="57"/>
        <end position="78"/>
    </location>
</feature>
<evidence type="ECO:0000313" key="4">
    <source>
        <dbReference type="Proteomes" id="UP000636960"/>
    </source>
</evidence>
<protein>
    <submittedName>
        <fullName evidence="3">Uncharacterized protein</fullName>
    </submittedName>
</protein>
<proteinExistence type="predicted"/>
<dbReference type="AlphaFoldDB" id="A0A919JSM0"/>
<comment type="caution">
    <text evidence="3">The sequence shown here is derived from an EMBL/GenBank/DDBJ whole genome shotgun (WGS) entry which is preliminary data.</text>
</comment>
<evidence type="ECO:0000256" key="1">
    <source>
        <dbReference type="SAM" id="MobiDB-lite"/>
    </source>
</evidence>
<keyword evidence="2" id="KW-1133">Transmembrane helix</keyword>
<accession>A0A919JSM0</accession>
<name>A0A919JSM0_9ACTN</name>
<keyword evidence="2" id="KW-0812">Transmembrane</keyword>
<organism evidence="3 4">
    <name type="scientific">Paractinoplanes rishiriensis</name>
    <dbReference type="NCBI Taxonomy" id="1050105"/>
    <lineage>
        <taxon>Bacteria</taxon>
        <taxon>Bacillati</taxon>
        <taxon>Actinomycetota</taxon>
        <taxon>Actinomycetes</taxon>
        <taxon>Micromonosporales</taxon>
        <taxon>Micromonosporaceae</taxon>
        <taxon>Paractinoplanes</taxon>
    </lineage>
</organism>
<keyword evidence="2" id="KW-0472">Membrane</keyword>
<dbReference type="EMBL" id="BOMV01000009">
    <property type="protein sequence ID" value="GIE94080.1"/>
    <property type="molecule type" value="Genomic_DNA"/>
</dbReference>
<feature type="transmembrane region" description="Helical" evidence="2">
    <location>
        <begin position="27"/>
        <end position="45"/>
    </location>
</feature>
<feature type="transmembrane region" description="Helical" evidence="2">
    <location>
        <begin position="84"/>
        <end position="102"/>
    </location>
</feature>
<feature type="region of interest" description="Disordered" evidence="1">
    <location>
        <begin position="1"/>
        <end position="20"/>
    </location>
</feature>
<feature type="compositionally biased region" description="Basic and acidic residues" evidence="1">
    <location>
        <begin position="1"/>
        <end position="16"/>
    </location>
</feature>
<evidence type="ECO:0000313" key="3">
    <source>
        <dbReference type="EMBL" id="GIE94080.1"/>
    </source>
</evidence>
<dbReference type="Proteomes" id="UP000636960">
    <property type="component" value="Unassembled WGS sequence"/>
</dbReference>
<feature type="transmembrane region" description="Helical" evidence="2">
    <location>
        <begin position="123"/>
        <end position="143"/>
    </location>
</feature>
<sequence length="144" mass="14977">MMHDELFRPTIREEPGPGRPPWRPESILYPAFFGGPLAGGLLGVLNGRRLGLSAPQLAAIGAAACAAFGARLAVSASLDANSGVRLAGSVAGVLVWLVVIALQRRPFRSWSLRGGDPASLVGPGWLAFLGCGLLEVVVIVGLIR</sequence>
<dbReference type="RefSeq" id="WP_203780408.1">
    <property type="nucleotide sequence ID" value="NZ_BOMV01000009.1"/>
</dbReference>
<reference evidence="3" key="1">
    <citation type="submission" date="2021-01" db="EMBL/GenBank/DDBJ databases">
        <title>Whole genome shotgun sequence of Actinoplanes rishiriensis NBRC 108556.</title>
        <authorList>
            <person name="Komaki H."/>
            <person name="Tamura T."/>
        </authorList>
    </citation>
    <scope>NUCLEOTIDE SEQUENCE</scope>
    <source>
        <strain evidence="3">NBRC 108556</strain>
    </source>
</reference>
<gene>
    <name evidence="3" type="ORF">Ari01nite_15450</name>
</gene>
<keyword evidence="4" id="KW-1185">Reference proteome</keyword>